<reference evidence="1" key="1">
    <citation type="journal article" date="2023" name="Plant J.">
        <title>Genome sequences and population genomics provide insights into the demographic history, inbreeding, and mutation load of two 'living fossil' tree species of Dipteronia.</title>
        <authorList>
            <person name="Feng Y."/>
            <person name="Comes H.P."/>
            <person name="Chen J."/>
            <person name="Zhu S."/>
            <person name="Lu R."/>
            <person name="Zhang X."/>
            <person name="Li P."/>
            <person name="Qiu J."/>
            <person name="Olsen K.M."/>
            <person name="Qiu Y."/>
        </authorList>
    </citation>
    <scope>NUCLEOTIDE SEQUENCE</scope>
    <source>
        <strain evidence="1">NBL</strain>
    </source>
</reference>
<proteinExistence type="predicted"/>
<dbReference type="AlphaFoldDB" id="A0AAD9ZEY5"/>
<protein>
    <submittedName>
        <fullName evidence="1">Uncharacterized protein</fullName>
    </submittedName>
</protein>
<organism evidence="1 2">
    <name type="scientific">Dipteronia sinensis</name>
    <dbReference type="NCBI Taxonomy" id="43782"/>
    <lineage>
        <taxon>Eukaryota</taxon>
        <taxon>Viridiplantae</taxon>
        <taxon>Streptophyta</taxon>
        <taxon>Embryophyta</taxon>
        <taxon>Tracheophyta</taxon>
        <taxon>Spermatophyta</taxon>
        <taxon>Magnoliopsida</taxon>
        <taxon>eudicotyledons</taxon>
        <taxon>Gunneridae</taxon>
        <taxon>Pentapetalae</taxon>
        <taxon>rosids</taxon>
        <taxon>malvids</taxon>
        <taxon>Sapindales</taxon>
        <taxon>Sapindaceae</taxon>
        <taxon>Hippocastanoideae</taxon>
        <taxon>Acereae</taxon>
        <taxon>Dipteronia</taxon>
    </lineage>
</organism>
<name>A0AAD9ZEY5_9ROSI</name>
<sequence length="161" mass="18312">TRDCGTSFVWEKKNGGSGFRDLMVFNNALLTKQCLRLIVKPDSLAAKVLKSCYYLNCSFLNANDGGSRSMIWKGLLWRRGIIEAGNRWRISSKWLQGGQKSCVQGKHLGFERFGVMVEVFVVRPNSLKKRGVQTEVYCLVCLRKPASSVHTLWGFSRLRDF</sequence>
<evidence type="ECO:0000313" key="2">
    <source>
        <dbReference type="Proteomes" id="UP001281410"/>
    </source>
</evidence>
<feature type="non-terminal residue" evidence="1">
    <location>
        <position position="161"/>
    </location>
</feature>
<dbReference type="EMBL" id="JANJYJ010000330">
    <property type="protein sequence ID" value="KAK3177528.1"/>
    <property type="molecule type" value="Genomic_DNA"/>
</dbReference>
<dbReference type="Proteomes" id="UP001281410">
    <property type="component" value="Unassembled WGS sequence"/>
</dbReference>
<accession>A0AAD9ZEY5</accession>
<comment type="caution">
    <text evidence="1">The sequence shown here is derived from an EMBL/GenBank/DDBJ whole genome shotgun (WGS) entry which is preliminary data.</text>
</comment>
<keyword evidence="2" id="KW-1185">Reference proteome</keyword>
<evidence type="ECO:0000313" key="1">
    <source>
        <dbReference type="EMBL" id="KAK3177528.1"/>
    </source>
</evidence>
<gene>
    <name evidence="1" type="ORF">Dsin_032638</name>
</gene>